<evidence type="ECO:0000256" key="8">
    <source>
        <dbReference type="ARBA" id="ARBA00023295"/>
    </source>
</evidence>
<dbReference type="GO" id="GO:0046355">
    <property type="term" value="P:mannan catabolic process"/>
    <property type="evidence" value="ECO:0007669"/>
    <property type="project" value="UniProtKB-ARBA"/>
</dbReference>
<keyword evidence="12" id="KW-1185">Reference proteome</keyword>
<dbReference type="OrthoDB" id="406631at2759"/>
<proteinExistence type="inferred from homology"/>
<dbReference type="SUPFAM" id="SSF51445">
    <property type="entry name" value="(Trans)glycosidases"/>
    <property type="match status" value="1"/>
</dbReference>
<dbReference type="Proteomes" id="UP000319731">
    <property type="component" value="Unassembled WGS sequence"/>
</dbReference>
<dbReference type="AlphaFoldDB" id="A0A507BI53"/>
<evidence type="ECO:0000256" key="3">
    <source>
        <dbReference type="ARBA" id="ARBA00005641"/>
    </source>
</evidence>
<evidence type="ECO:0000256" key="4">
    <source>
        <dbReference type="ARBA" id="ARBA00012706"/>
    </source>
</evidence>
<dbReference type="Pfam" id="PF26410">
    <property type="entry name" value="GH5_mannosidase"/>
    <property type="match status" value="1"/>
</dbReference>
<dbReference type="InterPro" id="IPR001547">
    <property type="entry name" value="Glyco_hydro_5"/>
</dbReference>
<dbReference type="STRING" id="1806994.A0A507BI53"/>
<dbReference type="EMBL" id="QEAO01000069">
    <property type="protein sequence ID" value="TPX30460.1"/>
    <property type="molecule type" value="Genomic_DNA"/>
</dbReference>
<dbReference type="PANTHER" id="PTHR31451">
    <property type="match status" value="1"/>
</dbReference>
<comment type="similarity">
    <text evidence="3">Belongs to the glycosyl hydrolase 5 (cellulase A) family.</text>
</comment>
<dbReference type="InterPro" id="IPR017853">
    <property type="entry name" value="GH"/>
</dbReference>
<dbReference type="Gene3D" id="3.20.20.80">
    <property type="entry name" value="Glycosidases"/>
    <property type="match status" value="1"/>
</dbReference>
<dbReference type="SUPFAM" id="SSF49265">
    <property type="entry name" value="Fibronectin type III"/>
    <property type="match status" value="1"/>
</dbReference>
<gene>
    <name evidence="11" type="ORF">SmJEL517_g05970</name>
</gene>
<reference evidence="11 12" key="1">
    <citation type="journal article" date="2019" name="Sci. Rep.">
        <title>Comparative genomics of chytrid fungi reveal insights into the obligate biotrophic and pathogenic lifestyle of Synchytrium endobioticum.</title>
        <authorList>
            <person name="van de Vossenberg B.T.L.H."/>
            <person name="Warris S."/>
            <person name="Nguyen H.D.T."/>
            <person name="van Gent-Pelzer M.P.E."/>
            <person name="Joly D.L."/>
            <person name="van de Geest H.C."/>
            <person name="Bonants P.J.M."/>
            <person name="Smith D.S."/>
            <person name="Levesque C.A."/>
            <person name="van der Lee T.A.J."/>
        </authorList>
    </citation>
    <scope>NUCLEOTIDE SEQUENCE [LARGE SCALE GENOMIC DNA]</scope>
    <source>
        <strain evidence="11 12">JEL517</strain>
    </source>
</reference>
<dbReference type="Gene3D" id="2.60.40.10">
    <property type="entry name" value="Immunoglobulins"/>
    <property type="match status" value="1"/>
</dbReference>
<dbReference type="GO" id="GO:0005576">
    <property type="term" value="C:extracellular region"/>
    <property type="evidence" value="ECO:0007669"/>
    <property type="project" value="UniProtKB-SubCell"/>
</dbReference>
<keyword evidence="7" id="KW-0378">Hydrolase</keyword>
<sequence length="470" mass="53844">MPWFSKPEVPSNQQDPASRQAVSARERGFIYCQGTILYEYDKPFRFISWNVPNIQALEDGRPDQWERAPSPWEQEDALASVHQMQGRVIRTYTLSVGKNRHIESPTKLNEALFIGLDHAIAIASRYNIRVIIPIIDNWEWHGGVKDFAAFRGKRELEFWTDSLVRNDFKQVIQQVILRRNTVTGVVYRDDPTILGFETGNELGGWDYSTPSDWTIDICKFIRSIDQNHIIIDGSLGTKNQHWPKEVLQSPYVDAIDNHYYSPQGTNDYANQAKNDLKLAKKYNKAFFCGEFGLASPKVMEAMLDTVVKNQEIAGALIWSLRFHAEQGGFYTHKEYEGYLAYHYPGFPPAEGFHPDEQRVIKMMRTYSAKLYGRDIPIIPAPPPPYLYPSRDARLTWRGSVGASHYQVWRTYDGGRHPWQMIADGIVDNVNAGNHIYKDTDVSRGVVYVYSVVAVSEGGRSEYSNRVMVES</sequence>
<keyword evidence="6" id="KW-0732">Signal</keyword>
<comment type="subcellular location">
    <subcellularLocation>
        <location evidence="2">Secreted</location>
    </subcellularLocation>
</comment>
<evidence type="ECO:0000313" key="12">
    <source>
        <dbReference type="Proteomes" id="UP000319731"/>
    </source>
</evidence>
<dbReference type="InterPro" id="IPR013783">
    <property type="entry name" value="Ig-like_fold"/>
</dbReference>
<dbReference type="PANTHER" id="PTHR31451:SF39">
    <property type="entry name" value="MANNAN ENDO-1,4-BETA-MANNOSIDASE 1"/>
    <property type="match status" value="1"/>
</dbReference>
<evidence type="ECO:0000256" key="2">
    <source>
        <dbReference type="ARBA" id="ARBA00004613"/>
    </source>
</evidence>
<evidence type="ECO:0000256" key="9">
    <source>
        <dbReference type="SAM" id="MobiDB-lite"/>
    </source>
</evidence>
<dbReference type="PROSITE" id="PS50853">
    <property type="entry name" value="FN3"/>
    <property type="match status" value="1"/>
</dbReference>
<accession>A0A507BI53</accession>
<feature type="domain" description="Fibronectin type-III" evidence="10">
    <location>
        <begin position="378"/>
        <end position="470"/>
    </location>
</feature>
<dbReference type="GeneID" id="42007193"/>
<evidence type="ECO:0000313" key="11">
    <source>
        <dbReference type="EMBL" id="TPX30460.1"/>
    </source>
</evidence>
<dbReference type="InterPro" id="IPR045053">
    <property type="entry name" value="MAN-like"/>
</dbReference>
<dbReference type="InterPro" id="IPR003961">
    <property type="entry name" value="FN3_dom"/>
</dbReference>
<evidence type="ECO:0000256" key="6">
    <source>
        <dbReference type="ARBA" id="ARBA00022729"/>
    </source>
</evidence>
<evidence type="ECO:0000259" key="10">
    <source>
        <dbReference type="PROSITE" id="PS50853"/>
    </source>
</evidence>
<protein>
    <recommendedName>
        <fullName evidence="4">mannan endo-1,4-beta-mannosidase</fullName>
        <ecNumber evidence="4">3.2.1.78</ecNumber>
    </recommendedName>
</protein>
<name>A0A507BI53_9FUNG</name>
<organism evidence="11 12">
    <name type="scientific">Synchytrium microbalum</name>
    <dbReference type="NCBI Taxonomy" id="1806994"/>
    <lineage>
        <taxon>Eukaryota</taxon>
        <taxon>Fungi</taxon>
        <taxon>Fungi incertae sedis</taxon>
        <taxon>Chytridiomycota</taxon>
        <taxon>Chytridiomycota incertae sedis</taxon>
        <taxon>Chytridiomycetes</taxon>
        <taxon>Synchytriales</taxon>
        <taxon>Synchytriaceae</taxon>
        <taxon>Synchytrium</taxon>
    </lineage>
</organism>
<dbReference type="GO" id="GO:0016985">
    <property type="term" value="F:mannan endo-1,4-beta-mannosidase activity"/>
    <property type="evidence" value="ECO:0007669"/>
    <property type="project" value="UniProtKB-EC"/>
</dbReference>
<comment type="catalytic activity">
    <reaction evidence="1">
        <text>Random hydrolysis of (1-&gt;4)-beta-D-mannosidic linkages in mannans, galactomannans and glucomannans.</text>
        <dbReference type="EC" id="3.2.1.78"/>
    </reaction>
</comment>
<feature type="region of interest" description="Disordered" evidence="9">
    <location>
        <begin position="1"/>
        <end position="20"/>
    </location>
</feature>
<evidence type="ECO:0000256" key="5">
    <source>
        <dbReference type="ARBA" id="ARBA00022525"/>
    </source>
</evidence>
<dbReference type="RefSeq" id="XP_031022121.1">
    <property type="nucleotide sequence ID" value="XM_031171896.1"/>
</dbReference>
<comment type="caution">
    <text evidence="11">The sequence shown here is derived from an EMBL/GenBank/DDBJ whole genome shotgun (WGS) entry which is preliminary data.</text>
</comment>
<evidence type="ECO:0000256" key="7">
    <source>
        <dbReference type="ARBA" id="ARBA00022801"/>
    </source>
</evidence>
<keyword evidence="8" id="KW-0326">Glycosidase</keyword>
<evidence type="ECO:0000256" key="1">
    <source>
        <dbReference type="ARBA" id="ARBA00001678"/>
    </source>
</evidence>
<keyword evidence="5" id="KW-0964">Secreted</keyword>
<dbReference type="EC" id="3.2.1.78" evidence="4"/>
<feature type="compositionally biased region" description="Polar residues" evidence="9">
    <location>
        <begin position="10"/>
        <end position="20"/>
    </location>
</feature>
<dbReference type="InterPro" id="IPR036116">
    <property type="entry name" value="FN3_sf"/>
</dbReference>